<dbReference type="InterPro" id="IPR038468">
    <property type="entry name" value="MmpS_C"/>
</dbReference>
<gene>
    <name evidence="3" type="ORF">MP11Mi_15750</name>
</gene>
<keyword evidence="2" id="KW-0812">Transmembrane</keyword>
<accession>A0AA97CWH5</accession>
<dbReference type="AlphaFoldDB" id="A0AA97CWH5"/>
<organism evidence="3">
    <name type="scientific">Gordonia sp. MP11Mi</name>
    <dbReference type="NCBI Taxonomy" id="3022769"/>
    <lineage>
        <taxon>Bacteria</taxon>
        <taxon>Bacillati</taxon>
        <taxon>Actinomycetota</taxon>
        <taxon>Actinomycetes</taxon>
        <taxon>Mycobacteriales</taxon>
        <taxon>Gordoniaceae</taxon>
        <taxon>Gordonia</taxon>
    </lineage>
</organism>
<feature type="compositionally biased region" description="Low complexity" evidence="1">
    <location>
        <begin position="35"/>
        <end position="80"/>
    </location>
</feature>
<dbReference type="EMBL" id="CP128986">
    <property type="protein sequence ID" value="WOC12487.1"/>
    <property type="molecule type" value="Genomic_DNA"/>
</dbReference>
<evidence type="ECO:0000256" key="1">
    <source>
        <dbReference type="SAM" id="MobiDB-lite"/>
    </source>
</evidence>
<keyword evidence="2" id="KW-0472">Membrane</keyword>
<evidence type="ECO:0000313" key="3">
    <source>
        <dbReference type="EMBL" id="WOC12487.1"/>
    </source>
</evidence>
<evidence type="ECO:0000256" key="2">
    <source>
        <dbReference type="SAM" id="Phobius"/>
    </source>
</evidence>
<protein>
    <submittedName>
        <fullName evidence="3">Uncharacterized protein</fullName>
    </submittedName>
</protein>
<reference evidence="3" key="1">
    <citation type="submission" date="2023-06" db="EMBL/GenBank/DDBJ databases">
        <title>Gordonia sp. nov. and Pseudochrobactrum sp. nov., two species isolated from the burying beetle Nicrophorus vespilloides.</title>
        <authorList>
            <person name="Poehlein A."/>
            <person name="Guzman J."/>
            <person name="Daniel R."/>
            <person name="Vilcinskas A."/>
        </authorList>
    </citation>
    <scope>NUCLEOTIDE SEQUENCE</scope>
    <source>
        <strain evidence="3">MP11Mi</strain>
    </source>
</reference>
<sequence>MSNRNTTRTVVLSVVVFVALIALIVVAVLVVKDETSSTTGTAPATTTVPATSESKPPSSTTETPTSTTPEPTHTRPTGEPGSVIYQLTGNGDVVGVAYHSGGRSRIVVVTGTPWQQRTTVTDRRAEVSGIVVRGRITCTIMQGEELLASSTSGVGPFSCSAALPR</sequence>
<proteinExistence type="predicted"/>
<keyword evidence="2" id="KW-1133">Transmembrane helix</keyword>
<dbReference type="Gene3D" id="2.60.40.2880">
    <property type="entry name" value="MmpS1-5, C-terminal soluble domain"/>
    <property type="match status" value="1"/>
</dbReference>
<dbReference type="RefSeq" id="WP_420041718.1">
    <property type="nucleotide sequence ID" value="NZ_CP128986.1"/>
</dbReference>
<name>A0AA97CWH5_9ACTN</name>
<feature type="transmembrane region" description="Helical" evidence="2">
    <location>
        <begin position="9"/>
        <end position="31"/>
    </location>
</feature>
<feature type="region of interest" description="Disordered" evidence="1">
    <location>
        <begin position="35"/>
        <end position="81"/>
    </location>
</feature>